<name>A0A926P0S2_9HYPH</name>
<dbReference type="GO" id="GO:0003677">
    <property type="term" value="F:DNA binding"/>
    <property type="evidence" value="ECO:0007669"/>
    <property type="project" value="UniProtKB-KW"/>
</dbReference>
<protein>
    <submittedName>
        <fullName evidence="3">Helix-turn-helix domain-containing protein</fullName>
    </submittedName>
</protein>
<evidence type="ECO:0000313" key="3">
    <source>
        <dbReference type="EMBL" id="MBD1547710.1"/>
    </source>
</evidence>
<dbReference type="InterPro" id="IPR009061">
    <property type="entry name" value="DNA-bd_dom_put_sf"/>
</dbReference>
<dbReference type="RefSeq" id="WP_190292470.1">
    <property type="nucleotide sequence ID" value="NZ_JABFCZ010000017.1"/>
</dbReference>
<dbReference type="PANTHER" id="PTHR30204">
    <property type="entry name" value="REDOX-CYCLING DRUG-SENSING TRANSCRIPTIONAL ACTIVATOR SOXR"/>
    <property type="match status" value="1"/>
</dbReference>
<dbReference type="PROSITE" id="PS00552">
    <property type="entry name" value="HTH_MERR_1"/>
    <property type="match status" value="1"/>
</dbReference>
<evidence type="ECO:0000256" key="1">
    <source>
        <dbReference type="ARBA" id="ARBA00023125"/>
    </source>
</evidence>
<dbReference type="Gene3D" id="1.10.1660.10">
    <property type="match status" value="1"/>
</dbReference>
<accession>A0A926P0S2</accession>
<dbReference type="PROSITE" id="PS50937">
    <property type="entry name" value="HTH_MERR_2"/>
    <property type="match status" value="1"/>
</dbReference>
<organism evidence="3 4">
    <name type="scientific">Roseibium aggregatum</name>
    <dbReference type="NCBI Taxonomy" id="187304"/>
    <lineage>
        <taxon>Bacteria</taxon>
        <taxon>Pseudomonadati</taxon>
        <taxon>Pseudomonadota</taxon>
        <taxon>Alphaproteobacteria</taxon>
        <taxon>Hyphomicrobiales</taxon>
        <taxon>Stappiaceae</taxon>
        <taxon>Roseibium</taxon>
    </lineage>
</organism>
<sequence length="139" mass="15442">MDFSIGDMSRQTGVKIPTIRYYEKEGLLAAPVRSEGNQRRYGEADLDRLGFIKHARDLGLPMAAIRKLLELSEHPDRLCTDANRIANEQLAAVRQRISHLKKLESELARIATSCDGSHQVADCSILKAFGDHGQCAGEH</sequence>
<dbReference type="Pfam" id="PF13411">
    <property type="entry name" value="MerR_1"/>
    <property type="match status" value="1"/>
</dbReference>
<comment type="caution">
    <text evidence="3">The sequence shown here is derived from an EMBL/GenBank/DDBJ whole genome shotgun (WGS) entry which is preliminary data.</text>
</comment>
<proteinExistence type="predicted"/>
<evidence type="ECO:0000259" key="2">
    <source>
        <dbReference type="PROSITE" id="PS50937"/>
    </source>
</evidence>
<dbReference type="Proteomes" id="UP000598467">
    <property type="component" value="Unassembled WGS sequence"/>
</dbReference>
<dbReference type="InterPro" id="IPR047057">
    <property type="entry name" value="MerR_fam"/>
</dbReference>
<dbReference type="SMART" id="SM00422">
    <property type="entry name" value="HTH_MERR"/>
    <property type="match status" value="1"/>
</dbReference>
<gene>
    <name evidence="3" type="ORF">HK439_15685</name>
</gene>
<dbReference type="SUPFAM" id="SSF46955">
    <property type="entry name" value="Putative DNA-binding domain"/>
    <property type="match status" value="1"/>
</dbReference>
<feature type="domain" description="HTH merR-type" evidence="2">
    <location>
        <begin position="1"/>
        <end position="71"/>
    </location>
</feature>
<evidence type="ECO:0000313" key="4">
    <source>
        <dbReference type="Proteomes" id="UP000598467"/>
    </source>
</evidence>
<dbReference type="EMBL" id="JABFCZ010000017">
    <property type="protein sequence ID" value="MBD1547710.1"/>
    <property type="molecule type" value="Genomic_DNA"/>
</dbReference>
<dbReference type="AlphaFoldDB" id="A0A926P0S2"/>
<dbReference type="PRINTS" id="PR00040">
    <property type="entry name" value="HTHMERR"/>
</dbReference>
<keyword evidence="1" id="KW-0238">DNA-binding</keyword>
<dbReference type="InterPro" id="IPR000551">
    <property type="entry name" value="MerR-type_HTH_dom"/>
</dbReference>
<dbReference type="PANTHER" id="PTHR30204:SF92">
    <property type="entry name" value="HTH-TYPE TRANSCRIPTIONAL REGULATOR ZNTR"/>
    <property type="match status" value="1"/>
</dbReference>
<reference evidence="3" key="1">
    <citation type="submission" date="2020-05" db="EMBL/GenBank/DDBJ databases">
        <title>Identification of trans-AT polyketide cluster in two marine bacteria, producers of a novel glutaramide-containing polyketide sesbanimide D and analogs.</title>
        <authorList>
            <person name="Kacar D."/>
            <person name="Rodriguez P."/>
            <person name="Canedo L."/>
            <person name="Gonzalez E."/>
            <person name="Galan B."/>
            <person name="De La Calle F."/>
            <person name="Garcia J.L."/>
        </authorList>
    </citation>
    <scope>NUCLEOTIDE SEQUENCE</scope>
    <source>
        <strain evidence="3">PHM038</strain>
    </source>
</reference>
<dbReference type="GO" id="GO:0003700">
    <property type="term" value="F:DNA-binding transcription factor activity"/>
    <property type="evidence" value="ECO:0007669"/>
    <property type="project" value="InterPro"/>
</dbReference>
<dbReference type="CDD" id="cd04785">
    <property type="entry name" value="HTH_CadR-PbrR-like"/>
    <property type="match status" value="1"/>
</dbReference>